<feature type="transmembrane region" description="Helical" evidence="6">
    <location>
        <begin position="386"/>
        <end position="404"/>
    </location>
</feature>
<dbReference type="PANTHER" id="PTHR30619:SF1">
    <property type="entry name" value="RECOMBINATION PROTEIN 2"/>
    <property type="match status" value="1"/>
</dbReference>
<evidence type="ECO:0000313" key="9">
    <source>
        <dbReference type="Proteomes" id="UP001163203"/>
    </source>
</evidence>
<evidence type="ECO:0000256" key="4">
    <source>
        <dbReference type="ARBA" id="ARBA00022989"/>
    </source>
</evidence>
<dbReference type="SMART" id="SM00849">
    <property type="entry name" value="Lactamase_B"/>
    <property type="match status" value="1"/>
</dbReference>
<evidence type="ECO:0000313" key="8">
    <source>
        <dbReference type="EMBL" id="WAL64070.1"/>
    </source>
</evidence>
<sequence>MIGEVPPSGHDYRLVPAAVTLWLGALLGLLWGCWAAPVAGTAAVLAAVALLWRGRGTRPRWFPGAAALLVSGVLLAGPVTLRLIAARDDALGAPARHGAEAKLRVTVTERPRPVRSAGFADRQAGAGSVVIGAEVVSAEVRGRPIASSGRVVLLAPFQQWSGLLPGQEVTARGVLAPPRGPALTVAAVSVRGPPAEIGPAPWWQRRAESVRAALRAACSVLSPDAAGLLPSLVVGDTSGVSSQVDREFTEAGLSHLMAVSGSNLAVVAGAALLLLRVLRAGPRASALVAGAVLVGFVVLAGGEPSVLRAGVMGAVGLLALALGRARSALPALAAAVGVLVLYDPAMAVNFGFALSVLATAGLVLVAPRWVMAMTRRGIPPGIAEGLAVPLAAFLVTAPVLAGMAGEVSVVSVAANVLAAPAVAPATVLGVVTAALATVWPEAARLPALAAGPEAEWLLTLARHASRVPGALLPWPAGWWGALLAAVVVALLVLAFRRPALRIALALVLVCVLLVVVPVRVIAPQWPPPGWVAVSCDVGQGDAEVLATDDPGRAVLVDTGPEPGPADACLGRLGVDRIPLVVLSHLHADHVGGLDSVFDGRSVGAVAVGPGRIPGWAWRQVAEVASRHGVPLLELDIGRRLDWPGLTLEVLGPHYVNPRQDDETDGTGINNTSVVLRATTRAGRVLLTGDVELLAQSALLTDGTDLHAEVLKTPHHGSRYSLPQFFAAVSPRVALVSAGAGNPYGHPSRSTMDTLAAGGALVARTDTDGDAAVLSQKGELALVRRGK</sequence>
<evidence type="ECO:0000256" key="1">
    <source>
        <dbReference type="ARBA" id="ARBA00004651"/>
    </source>
</evidence>
<feature type="transmembrane region" description="Helical" evidence="6">
    <location>
        <begin position="502"/>
        <end position="522"/>
    </location>
</feature>
<dbReference type="InterPro" id="IPR052159">
    <property type="entry name" value="Competence_DNA_uptake"/>
</dbReference>
<organism evidence="8 9">
    <name type="scientific">Amycolatopsis cynarae</name>
    <dbReference type="NCBI Taxonomy" id="2995223"/>
    <lineage>
        <taxon>Bacteria</taxon>
        <taxon>Bacillati</taxon>
        <taxon>Actinomycetota</taxon>
        <taxon>Actinomycetes</taxon>
        <taxon>Pseudonocardiales</taxon>
        <taxon>Pseudonocardiaceae</taxon>
        <taxon>Amycolatopsis</taxon>
    </lineage>
</organism>
<keyword evidence="5 6" id="KW-0472">Membrane</keyword>
<feature type="transmembrane region" description="Helical" evidence="6">
    <location>
        <begin position="314"/>
        <end position="340"/>
    </location>
</feature>
<keyword evidence="4 6" id="KW-1133">Transmembrane helix</keyword>
<dbReference type="Pfam" id="PF00753">
    <property type="entry name" value="Lactamase_B"/>
    <property type="match status" value="1"/>
</dbReference>
<evidence type="ECO:0000256" key="2">
    <source>
        <dbReference type="ARBA" id="ARBA00022475"/>
    </source>
</evidence>
<dbReference type="CDD" id="cd07731">
    <property type="entry name" value="ComA-like_MBL-fold"/>
    <property type="match status" value="1"/>
</dbReference>
<proteinExistence type="predicted"/>
<dbReference type="Pfam" id="PF03772">
    <property type="entry name" value="Competence"/>
    <property type="match status" value="1"/>
</dbReference>
<feature type="domain" description="Metallo-beta-lactamase" evidence="7">
    <location>
        <begin position="539"/>
        <end position="739"/>
    </location>
</feature>
<dbReference type="PANTHER" id="PTHR30619">
    <property type="entry name" value="DNA INTERNALIZATION/COMPETENCE PROTEIN COMEC/REC2"/>
    <property type="match status" value="1"/>
</dbReference>
<dbReference type="EMBL" id="CP113836">
    <property type="protein sequence ID" value="WAL64070.1"/>
    <property type="molecule type" value="Genomic_DNA"/>
</dbReference>
<dbReference type="NCBIfam" id="TIGR00360">
    <property type="entry name" value="ComEC_N-term"/>
    <property type="match status" value="1"/>
</dbReference>
<feature type="transmembrane region" description="Helical" evidence="6">
    <location>
        <begin position="256"/>
        <end position="277"/>
    </location>
</feature>
<keyword evidence="2" id="KW-1003">Cell membrane</keyword>
<dbReference type="SUPFAM" id="SSF56281">
    <property type="entry name" value="Metallo-hydrolase/oxidoreductase"/>
    <property type="match status" value="1"/>
</dbReference>
<keyword evidence="9" id="KW-1185">Reference proteome</keyword>
<reference evidence="8" key="1">
    <citation type="submission" date="2022-11" db="EMBL/GenBank/DDBJ databases">
        <authorList>
            <person name="Mo P."/>
        </authorList>
    </citation>
    <scope>NUCLEOTIDE SEQUENCE</scope>
    <source>
        <strain evidence="8">HUAS 11-8</strain>
    </source>
</reference>
<evidence type="ECO:0000259" key="7">
    <source>
        <dbReference type="SMART" id="SM00849"/>
    </source>
</evidence>
<name>A0ABY7AWJ7_9PSEU</name>
<evidence type="ECO:0000256" key="5">
    <source>
        <dbReference type="ARBA" id="ARBA00023136"/>
    </source>
</evidence>
<dbReference type="InterPro" id="IPR036866">
    <property type="entry name" value="RibonucZ/Hydroxyglut_hydro"/>
</dbReference>
<gene>
    <name evidence="8" type="ORF">ORV05_24170</name>
</gene>
<accession>A0ABY7AWJ7</accession>
<evidence type="ECO:0000256" key="3">
    <source>
        <dbReference type="ARBA" id="ARBA00022692"/>
    </source>
</evidence>
<feature type="transmembrane region" description="Helical" evidence="6">
    <location>
        <begin position="20"/>
        <end position="52"/>
    </location>
</feature>
<feature type="transmembrane region" description="Helical" evidence="6">
    <location>
        <begin position="284"/>
        <end position="302"/>
    </location>
</feature>
<feature type="transmembrane region" description="Helical" evidence="6">
    <location>
        <begin position="476"/>
        <end position="495"/>
    </location>
</feature>
<dbReference type="InterPro" id="IPR004477">
    <property type="entry name" value="ComEC_N"/>
</dbReference>
<protein>
    <submittedName>
        <fullName evidence="8">ComEC/Rec2 family competence protein</fullName>
    </submittedName>
</protein>
<feature type="transmembrane region" description="Helical" evidence="6">
    <location>
        <begin position="64"/>
        <end position="85"/>
    </location>
</feature>
<dbReference type="InterPro" id="IPR035681">
    <property type="entry name" value="ComA-like_MBL"/>
</dbReference>
<feature type="transmembrane region" description="Helical" evidence="6">
    <location>
        <begin position="347"/>
        <end position="366"/>
    </location>
</feature>
<evidence type="ECO:0000256" key="6">
    <source>
        <dbReference type="SAM" id="Phobius"/>
    </source>
</evidence>
<dbReference type="InterPro" id="IPR001279">
    <property type="entry name" value="Metallo-B-lactamas"/>
</dbReference>
<dbReference type="Gene3D" id="3.60.15.10">
    <property type="entry name" value="Ribonuclease Z/Hydroxyacylglutathione hydrolase-like"/>
    <property type="match status" value="1"/>
</dbReference>
<feature type="transmembrane region" description="Helical" evidence="6">
    <location>
        <begin position="416"/>
        <end position="439"/>
    </location>
</feature>
<keyword evidence="3 6" id="KW-0812">Transmembrane</keyword>
<comment type="subcellular location">
    <subcellularLocation>
        <location evidence="1">Cell membrane</location>
        <topology evidence="1">Multi-pass membrane protein</topology>
    </subcellularLocation>
</comment>
<dbReference type="Proteomes" id="UP001163203">
    <property type="component" value="Chromosome"/>
</dbReference>